<proteinExistence type="predicted"/>
<gene>
    <name evidence="1" type="ORF">T05_15941</name>
</gene>
<reference evidence="1 2" key="1">
    <citation type="submission" date="2015-01" db="EMBL/GenBank/DDBJ databases">
        <title>Evolution of Trichinella species and genotypes.</title>
        <authorList>
            <person name="Korhonen P.K."/>
            <person name="Edoardo P."/>
            <person name="Giuseppe L.R."/>
            <person name="Gasser R.B."/>
        </authorList>
    </citation>
    <scope>NUCLEOTIDE SEQUENCE [LARGE SCALE GENOMIC DNA]</scope>
    <source>
        <strain evidence="1">ISS417</strain>
    </source>
</reference>
<protein>
    <submittedName>
        <fullName evidence="1">Uncharacterized protein</fullName>
    </submittedName>
</protein>
<evidence type="ECO:0000313" key="2">
    <source>
        <dbReference type="Proteomes" id="UP000055048"/>
    </source>
</evidence>
<organism evidence="1 2">
    <name type="scientific">Trichinella murrelli</name>
    <dbReference type="NCBI Taxonomy" id="144512"/>
    <lineage>
        <taxon>Eukaryota</taxon>
        <taxon>Metazoa</taxon>
        <taxon>Ecdysozoa</taxon>
        <taxon>Nematoda</taxon>
        <taxon>Enoplea</taxon>
        <taxon>Dorylaimia</taxon>
        <taxon>Trichinellida</taxon>
        <taxon>Trichinellidae</taxon>
        <taxon>Trichinella</taxon>
    </lineage>
</organism>
<name>A0A0V0TU28_9BILA</name>
<evidence type="ECO:0000313" key="1">
    <source>
        <dbReference type="EMBL" id="KRX42533.1"/>
    </source>
</evidence>
<accession>A0A0V0TU28</accession>
<dbReference type="Proteomes" id="UP000055048">
    <property type="component" value="Unassembled WGS sequence"/>
</dbReference>
<sequence>MKLQLRDQIITDILNVRCYQCFSSKDWSWWRKKHFEKHRINEPTSYRKRVICISQSHKKRTRKLPKNLVVKPLISTNVMSRAQVDLINCQTMPDDDYK</sequence>
<dbReference type="AlphaFoldDB" id="A0A0V0TU28"/>
<keyword evidence="2" id="KW-1185">Reference proteome</keyword>
<dbReference type="EMBL" id="JYDJ01000142">
    <property type="protein sequence ID" value="KRX42533.1"/>
    <property type="molecule type" value="Genomic_DNA"/>
</dbReference>
<comment type="caution">
    <text evidence="1">The sequence shown here is derived from an EMBL/GenBank/DDBJ whole genome shotgun (WGS) entry which is preliminary data.</text>
</comment>